<reference evidence="1 2" key="1">
    <citation type="submission" date="2018-01" db="EMBL/GenBank/DDBJ databases">
        <title>Cryobacterium sp. nov., from glaciers in China.</title>
        <authorList>
            <person name="Liu Q."/>
            <person name="Xin Y.-H."/>
        </authorList>
    </citation>
    <scope>NUCLEOTIDE SEQUENCE [LARGE SCALE GENOMIC DNA]</scope>
    <source>
        <strain evidence="1 2">TMB1-8</strain>
    </source>
</reference>
<comment type="caution">
    <text evidence="1">The sequence shown here is derived from an EMBL/GenBank/DDBJ whole genome shotgun (WGS) entry which is preliminary data.</text>
</comment>
<organism evidence="1 2">
    <name type="scientific">Cryobacterium zongtaii</name>
    <dbReference type="NCBI Taxonomy" id="1259217"/>
    <lineage>
        <taxon>Bacteria</taxon>
        <taxon>Bacillati</taxon>
        <taxon>Actinomycetota</taxon>
        <taxon>Actinomycetes</taxon>
        <taxon>Micrococcales</taxon>
        <taxon>Microbacteriaceae</taxon>
        <taxon>Cryobacterium</taxon>
    </lineage>
</organism>
<dbReference type="EMBL" id="PPXF01000011">
    <property type="protein sequence ID" value="POH71191.1"/>
    <property type="molecule type" value="Genomic_DNA"/>
</dbReference>
<evidence type="ECO:0000313" key="1">
    <source>
        <dbReference type="EMBL" id="POH71191.1"/>
    </source>
</evidence>
<protein>
    <recommendedName>
        <fullName evidence="3">ATP/GTP-binding protein</fullName>
    </recommendedName>
</protein>
<dbReference type="AlphaFoldDB" id="A0A2S3ZPQ3"/>
<sequence>MLTPPPGITTLTPGQAARSLVASFALTGITVGFAPDPTVAGSKSYVGVPIWMWAANPTPLSYGPYVQSTTLGGVTITATAQVSSIVWNMGDGTTVACANAGTPFVVAYGAVDSPTCGHRYARTSAAQPGGTFPITATSQWQVSWEGGGESGVIPLTTTATSAVRINEIQSVNVGAGG</sequence>
<dbReference type="OrthoDB" id="3742379at2"/>
<evidence type="ECO:0008006" key="3">
    <source>
        <dbReference type="Google" id="ProtNLM"/>
    </source>
</evidence>
<evidence type="ECO:0000313" key="2">
    <source>
        <dbReference type="Proteomes" id="UP000237104"/>
    </source>
</evidence>
<gene>
    <name evidence="1" type="ORF">C3B59_00875</name>
</gene>
<accession>A0A2S3ZPQ3</accession>
<name>A0A2S3ZPQ3_9MICO</name>
<dbReference type="Proteomes" id="UP000237104">
    <property type="component" value="Unassembled WGS sequence"/>
</dbReference>
<proteinExistence type="predicted"/>